<proteinExistence type="predicted"/>
<feature type="transmembrane region" description="Helical" evidence="2">
    <location>
        <begin position="184"/>
        <end position="210"/>
    </location>
</feature>
<feature type="transmembrane region" description="Helical" evidence="2">
    <location>
        <begin position="105"/>
        <end position="123"/>
    </location>
</feature>
<accession>A0AAC9MWC4</accession>
<protein>
    <submittedName>
        <fullName evidence="3">Uncharacterized protein</fullName>
    </submittedName>
</protein>
<feature type="transmembrane region" description="Helical" evidence="2">
    <location>
        <begin position="230"/>
        <end position="255"/>
    </location>
</feature>
<keyword evidence="2" id="KW-0812">Transmembrane</keyword>
<name>A0AAC9MWC4_9PSEU</name>
<dbReference type="RefSeq" id="WP_157420889.1">
    <property type="nucleotide sequence ID" value="NZ_CP014859.1"/>
</dbReference>
<sequence>MSENQRRTQKRSIPDRNIVDSSKVNRRIDARNSIDAENVSNVVQANQINGDIVIYEAGPRGTEKNESSYRRARRIGEAGGGSAPPVKRGRIGRYIDQSIDSRSPILIWGILCITANFSLVYFVEYAFGGQQPGEDAAADGESAVVAAAVCVAVVLVALWRNYARRRGSGKWKSLREVHPRIVNVLEQIIFVGPVIALLLALALFAVSGTWQPGALLMSDSVPSESMPSTLSHFGLSLLVTLVLLEIAAFCFYVYWRSLCATVDPIPNEVPRRATKSRE</sequence>
<dbReference type="AlphaFoldDB" id="A0AAC9MWC4"/>
<dbReference type="KEGG" id="ahm:TL08_01580"/>
<dbReference type="Proteomes" id="UP000095210">
    <property type="component" value="Chromosome"/>
</dbReference>
<reference evidence="4" key="1">
    <citation type="submission" date="2016-03" db="EMBL/GenBank/DDBJ databases">
        <title>Complete genome sequence of the type strain Actinoalloteichus hymeniacidonis DSM 45092.</title>
        <authorList>
            <person name="Schaffert L."/>
            <person name="Albersmeier A."/>
            <person name="Winkler A."/>
            <person name="Kalinowski J."/>
            <person name="Zotchev S."/>
            <person name="Ruckert C."/>
        </authorList>
    </citation>
    <scope>NUCLEOTIDE SEQUENCE [LARGE SCALE GENOMIC DNA]</scope>
    <source>
        <strain evidence="4">HPA177(T) (DSM 45092(T))</strain>
    </source>
</reference>
<keyword evidence="2" id="KW-0472">Membrane</keyword>
<evidence type="ECO:0000313" key="3">
    <source>
        <dbReference type="EMBL" id="AOS61155.1"/>
    </source>
</evidence>
<evidence type="ECO:0000256" key="2">
    <source>
        <dbReference type="SAM" id="Phobius"/>
    </source>
</evidence>
<dbReference type="EMBL" id="CP014859">
    <property type="protein sequence ID" value="AOS61155.1"/>
    <property type="molecule type" value="Genomic_DNA"/>
</dbReference>
<keyword evidence="4" id="KW-1185">Reference proteome</keyword>
<evidence type="ECO:0000313" key="4">
    <source>
        <dbReference type="Proteomes" id="UP000095210"/>
    </source>
</evidence>
<gene>
    <name evidence="3" type="ORF">TL08_01580</name>
</gene>
<evidence type="ECO:0000256" key="1">
    <source>
        <dbReference type="SAM" id="MobiDB-lite"/>
    </source>
</evidence>
<feature type="region of interest" description="Disordered" evidence="1">
    <location>
        <begin position="1"/>
        <end position="20"/>
    </location>
</feature>
<keyword evidence="2" id="KW-1133">Transmembrane helix</keyword>
<feature type="transmembrane region" description="Helical" evidence="2">
    <location>
        <begin position="143"/>
        <end position="163"/>
    </location>
</feature>
<feature type="compositionally biased region" description="Basic and acidic residues" evidence="1">
    <location>
        <begin position="1"/>
        <end position="18"/>
    </location>
</feature>
<organism evidence="3 4">
    <name type="scientific">Actinoalloteichus hymeniacidonis</name>
    <dbReference type="NCBI Taxonomy" id="340345"/>
    <lineage>
        <taxon>Bacteria</taxon>
        <taxon>Bacillati</taxon>
        <taxon>Actinomycetota</taxon>
        <taxon>Actinomycetes</taxon>
        <taxon>Pseudonocardiales</taxon>
        <taxon>Pseudonocardiaceae</taxon>
        <taxon>Actinoalloteichus</taxon>
    </lineage>
</organism>